<evidence type="ECO:0000313" key="2">
    <source>
        <dbReference type="EMBL" id="CAA9530856.1"/>
    </source>
</evidence>
<evidence type="ECO:0000256" key="1">
    <source>
        <dbReference type="SAM" id="SignalP"/>
    </source>
</evidence>
<accession>A0A6J4TSB8</accession>
<dbReference type="EMBL" id="CADCWA010000181">
    <property type="protein sequence ID" value="CAA9530856.1"/>
    <property type="molecule type" value="Genomic_DNA"/>
</dbReference>
<protein>
    <submittedName>
        <fullName evidence="2">Uncharacterized protein</fullName>
    </submittedName>
</protein>
<dbReference type="AlphaFoldDB" id="A0A6J4TSB8"/>
<name>A0A6J4TSB8_9SPHN</name>
<reference evidence="2" key="1">
    <citation type="submission" date="2020-02" db="EMBL/GenBank/DDBJ databases">
        <authorList>
            <person name="Meier V. D."/>
        </authorList>
    </citation>
    <scope>NUCLEOTIDE SEQUENCE</scope>
    <source>
        <strain evidence="2">AVDCRST_MAG31</strain>
    </source>
</reference>
<dbReference type="RefSeq" id="WP_294170897.1">
    <property type="nucleotide sequence ID" value="NZ_CADCWA010000181.1"/>
</dbReference>
<proteinExistence type="predicted"/>
<sequence>MLWKSAPALAAVLAFPAEASAATIVIFTDTMTLERRAVVVNASGPDRLLFCAAPPAVSGCREVPLSRRR</sequence>
<keyword evidence="1" id="KW-0732">Signal</keyword>
<feature type="chain" id="PRO_5027062181" evidence="1">
    <location>
        <begin position="22"/>
        <end position="69"/>
    </location>
</feature>
<feature type="signal peptide" evidence="1">
    <location>
        <begin position="1"/>
        <end position="21"/>
    </location>
</feature>
<organism evidence="2">
    <name type="scientific">uncultured Sphingomonas sp</name>
    <dbReference type="NCBI Taxonomy" id="158754"/>
    <lineage>
        <taxon>Bacteria</taxon>
        <taxon>Pseudomonadati</taxon>
        <taxon>Pseudomonadota</taxon>
        <taxon>Alphaproteobacteria</taxon>
        <taxon>Sphingomonadales</taxon>
        <taxon>Sphingomonadaceae</taxon>
        <taxon>Sphingomonas</taxon>
        <taxon>environmental samples</taxon>
    </lineage>
</organism>
<gene>
    <name evidence="2" type="ORF">AVDCRST_MAG31-2374</name>
</gene>